<organism evidence="1 2">
    <name type="scientific">Wickerhamomyces pijperi</name>
    <name type="common">Yeast</name>
    <name type="synonym">Pichia pijperi</name>
    <dbReference type="NCBI Taxonomy" id="599730"/>
    <lineage>
        <taxon>Eukaryota</taxon>
        <taxon>Fungi</taxon>
        <taxon>Dikarya</taxon>
        <taxon>Ascomycota</taxon>
        <taxon>Saccharomycotina</taxon>
        <taxon>Saccharomycetes</taxon>
        <taxon>Phaffomycetales</taxon>
        <taxon>Wickerhamomycetaceae</taxon>
        <taxon>Wickerhamomyces</taxon>
    </lineage>
</organism>
<gene>
    <name evidence="1" type="ORF">WICPIJ_006574</name>
</gene>
<protein>
    <submittedName>
        <fullName evidence="1">Uncharacterized protein</fullName>
    </submittedName>
</protein>
<evidence type="ECO:0000313" key="1">
    <source>
        <dbReference type="EMBL" id="KAH3682481.1"/>
    </source>
</evidence>
<evidence type="ECO:0000313" key="2">
    <source>
        <dbReference type="Proteomes" id="UP000774326"/>
    </source>
</evidence>
<sequence length="84" mass="9333">MIGHWLKSEDLSPVHQNLRPDCSNNVLIRNNLTDDYEAKIFENGNRRSYEFQCPVSTEAPPLSPPSNPPADTNILNFPCAAPPG</sequence>
<reference evidence="1" key="2">
    <citation type="submission" date="2021-01" db="EMBL/GenBank/DDBJ databases">
        <authorList>
            <person name="Schikora-Tamarit M.A."/>
        </authorList>
    </citation>
    <scope>NUCLEOTIDE SEQUENCE</scope>
    <source>
        <strain evidence="1">CBS2887</strain>
    </source>
</reference>
<comment type="caution">
    <text evidence="1">The sequence shown here is derived from an EMBL/GenBank/DDBJ whole genome shotgun (WGS) entry which is preliminary data.</text>
</comment>
<name>A0A9P8Q1V3_WICPI</name>
<keyword evidence="2" id="KW-1185">Reference proteome</keyword>
<dbReference type="AlphaFoldDB" id="A0A9P8Q1V3"/>
<reference evidence="1" key="1">
    <citation type="journal article" date="2021" name="Open Biol.">
        <title>Shared evolutionary footprints suggest mitochondrial oxidative damage underlies multiple complex I losses in fungi.</title>
        <authorList>
            <person name="Schikora-Tamarit M.A."/>
            <person name="Marcet-Houben M."/>
            <person name="Nosek J."/>
            <person name="Gabaldon T."/>
        </authorList>
    </citation>
    <scope>NUCLEOTIDE SEQUENCE</scope>
    <source>
        <strain evidence="1">CBS2887</strain>
    </source>
</reference>
<accession>A0A9P8Q1V3</accession>
<dbReference type="EMBL" id="JAEUBG010003683">
    <property type="protein sequence ID" value="KAH3682481.1"/>
    <property type="molecule type" value="Genomic_DNA"/>
</dbReference>
<proteinExistence type="predicted"/>
<dbReference type="Proteomes" id="UP000774326">
    <property type="component" value="Unassembled WGS sequence"/>
</dbReference>